<dbReference type="Proteomes" id="UP000823618">
    <property type="component" value="Unassembled WGS sequence"/>
</dbReference>
<evidence type="ECO:0000313" key="5">
    <source>
        <dbReference type="EMBL" id="MBO8462567.1"/>
    </source>
</evidence>
<dbReference type="Gene3D" id="3.40.50.2300">
    <property type="match status" value="2"/>
</dbReference>
<comment type="caution">
    <text evidence="5">The sequence shown here is derived from an EMBL/GenBank/DDBJ whole genome shotgun (WGS) entry which is preliminary data.</text>
</comment>
<dbReference type="EMBL" id="JADIML010000039">
    <property type="protein sequence ID" value="MBO8462567.1"/>
    <property type="molecule type" value="Genomic_DNA"/>
</dbReference>
<gene>
    <name evidence="5" type="ORF">IAC13_01395</name>
</gene>
<accession>A0A9D9HZ78</accession>
<keyword evidence="2 3" id="KW-0732">Signal</keyword>
<organism evidence="5 6">
    <name type="scientific">Candidatus Scybalomonas excrementavium</name>
    <dbReference type="NCBI Taxonomy" id="2840943"/>
    <lineage>
        <taxon>Bacteria</taxon>
        <taxon>Bacillati</taxon>
        <taxon>Bacillota</taxon>
        <taxon>Clostridia</taxon>
        <taxon>Lachnospirales</taxon>
        <taxon>Lachnospiraceae</taxon>
        <taxon>Lachnospiraceae incertae sedis</taxon>
        <taxon>Candidatus Scybalomonas</taxon>
    </lineage>
</organism>
<reference evidence="5" key="1">
    <citation type="submission" date="2020-10" db="EMBL/GenBank/DDBJ databases">
        <authorList>
            <person name="Gilroy R."/>
        </authorList>
    </citation>
    <scope>NUCLEOTIDE SEQUENCE</scope>
    <source>
        <strain evidence="5">E3-2379</strain>
    </source>
</reference>
<evidence type="ECO:0000256" key="1">
    <source>
        <dbReference type="ARBA" id="ARBA00010062"/>
    </source>
</evidence>
<name>A0A9D9HZ78_9FIRM</name>
<sequence>MQKRMKKIVAVALVVMLTMVTVACKSGASKDSHTLVIGSMGPITGANAVYGTSVKNGATIAVDEINQKGLDGEPLGVHLELKFEDDQADAQTAANAYFRLLSEGMDVLLGATTSGACQIVNKLSERDDLLMVTPSGSANNITDPDNVYRICFTDPSQGTKIAELISKTLNYKKAAVLYDVSSDYGKGVHDQFVKDAKENGLEIVSDQSFNSGDKDFNTQLTTIKSSGAEVIFVPGYYQDVSFILTQANQLGLNIPFVGSDGWDGVTNQLGSNATVADGAIFLSPFFSADTTPNVKNFVEEYKERFDSIPDQFAADAYDGVYAIAKAYKIAQSTESEMLIEAMKEVEVDGITGRFSFDEDGNPNKEAKYIQIENGEYTLFEY</sequence>
<dbReference type="Pfam" id="PF13458">
    <property type="entry name" value="Peripla_BP_6"/>
    <property type="match status" value="1"/>
</dbReference>
<evidence type="ECO:0000256" key="3">
    <source>
        <dbReference type="SAM" id="SignalP"/>
    </source>
</evidence>
<dbReference type="SUPFAM" id="SSF53822">
    <property type="entry name" value="Periplasmic binding protein-like I"/>
    <property type="match status" value="1"/>
</dbReference>
<dbReference type="InterPro" id="IPR028081">
    <property type="entry name" value="Leu-bd"/>
</dbReference>
<proteinExistence type="inferred from homology"/>
<dbReference type="InterPro" id="IPR028082">
    <property type="entry name" value="Peripla_BP_I"/>
</dbReference>
<evidence type="ECO:0000259" key="4">
    <source>
        <dbReference type="Pfam" id="PF13458"/>
    </source>
</evidence>
<feature type="domain" description="Leucine-binding protein" evidence="4">
    <location>
        <begin position="36"/>
        <end position="374"/>
    </location>
</feature>
<comment type="similarity">
    <text evidence="1">Belongs to the leucine-binding protein family.</text>
</comment>
<dbReference type="InterPro" id="IPR051010">
    <property type="entry name" value="BCAA_transport"/>
</dbReference>
<dbReference type="PANTHER" id="PTHR30483:SF6">
    <property type="entry name" value="PERIPLASMIC BINDING PROTEIN OF ABC TRANSPORTER FOR NATURAL AMINO ACIDS"/>
    <property type="match status" value="1"/>
</dbReference>
<feature type="signal peptide" evidence="3">
    <location>
        <begin position="1"/>
        <end position="23"/>
    </location>
</feature>
<reference evidence="5" key="2">
    <citation type="journal article" date="2021" name="PeerJ">
        <title>Extensive microbial diversity within the chicken gut microbiome revealed by metagenomics and culture.</title>
        <authorList>
            <person name="Gilroy R."/>
            <person name="Ravi A."/>
            <person name="Getino M."/>
            <person name="Pursley I."/>
            <person name="Horton D.L."/>
            <person name="Alikhan N.F."/>
            <person name="Baker D."/>
            <person name="Gharbi K."/>
            <person name="Hall N."/>
            <person name="Watson M."/>
            <person name="Adriaenssens E.M."/>
            <person name="Foster-Nyarko E."/>
            <person name="Jarju S."/>
            <person name="Secka A."/>
            <person name="Antonio M."/>
            <person name="Oren A."/>
            <person name="Chaudhuri R.R."/>
            <person name="La Ragione R."/>
            <person name="Hildebrand F."/>
            <person name="Pallen M.J."/>
        </authorList>
    </citation>
    <scope>NUCLEOTIDE SEQUENCE</scope>
    <source>
        <strain evidence="5">E3-2379</strain>
    </source>
</reference>
<protein>
    <submittedName>
        <fullName evidence="5">ABC transporter substrate-binding protein</fullName>
    </submittedName>
</protein>
<dbReference type="PANTHER" id="PTHR30483">
    <property type="entry name" value="LEUCINE-SPECIFIC-BINDING PROTEIN"/>
    <property type="match status" value="1"/>
</dbReference>
<dbReference type="AlphaFoldDB" id="A0A9D9HZ78"/>
<evidence type="ECO:0000313" key="6">
    <source>
        <dbReference type="Proteomes" id="UP000823618"/>
    </source>
</evidence>
<evidence type="ECO:0000256" key="2">
    <source>
        <dbReference type="ARBA" id="ARBA00022729"/>
    </source>
</evidence>
<feature type="chain" id="PRO_5038845900" evidence="3">
    <location>
        <begin position="24"/>
        <end position="381"/>
    </location>
</feature>
<dbReference type="PROSITE" id="PS51257">
    <property type="entry name" value="PROKAR_LIPOPROTEIN"/>
    <property type="match status" value="1"/>
</dbReference>
<dbReference type="CDD" id="cd06347">
    <property type="entry name" value="PBP1_ABC_LivK_ligand_binding-like"/>
    <property type="match status" value="1"/>
</dbReference>